<evidence type="ECO:0000256" key="1">
    <source>
        <dbReference type="SAM" id="MobiDB-lite"/>
    </source>
</evidence>
<evidence type="ECO:0000259" key="2">
    <source>
        <dbReference type="Pfam" id="PF19481"/>
    </source>
</evidence>
<dbReference type="Pfam" id="PF19481">
    <property type="entry name" value="DUF6017"/>
    <property type="match status" value="1"/>
</dbReference>
<dbReference type="AlphaFoldDB" id="A0AAX1KMT6"/>
<gene>
    <name evidence="3" type="ORF">I5Q84_07550</name>
</gene>
<reference evidence="3 4" key="1">
    <citation type="submission" date="2020-11" db="EMBL/GenBank/DDBJ databases">
        <title>Closed and high quality bacterial genomes of the OMM12 community.</title>
        <authorList>
            <person name="Marbouty M."/>
            <person name="Lamy-Besnier Q."/>
            <person name="Debarbieux L."/>
            <person name="Koszul R."/>
        </authorList>
    </citation>
    <scope>NUCLEOTIDE SEQUENCE [LARGE SCALE GENOMIC DNA]</scope>
    <source>
        <strain evidence="3 4">YL31</strain>
    </source>
</reference>
<evidence type="ECO:0000313" key="4">
    <source>
        <dbReference type="Proteomes" id="UP000595792"/>
    </source>
</evidence>
<accession>A0AAX1KMT6</accession>
<feature type="compositionally biased region" description="Pro residues" evidence="1">
    <location>
        <begin position="98"/>
        <end position="114"/>
    </location>
</feature>
<feature type="region of interest" description="Disordered" evidence="1">
    <location>
        <begin position="95"/>
        <end position="184"/>
    </location>
</feature>
<evidence type="ECO:0000313" key="3">
    <source>
        <dbReference type="EMBL" id="QQR07324.1"/>
    </source>
</evidence>
<dbReference type="RefSeq" id="WP_065533890.1">
    <property type="nucleotide sequence ID" value="NZ_CP015406.2"/>
</dbReference>
<name>A0AAX1KMT6_FLAPL</name>
<dbReference type="Proteomes" id="UP000595792">
    <property type="component" value="Chromosome"/>
</dbReference>
<proteinExistence type="predicted"/>
<dbReference type="Pfam" id="PF13730">
    <property type="entry name" value="HTH_36"/>
    <property type="match status" value="1"/>
</dbReference>
<dbReference type="KEGG" id="fpla:A4U99_01695"/>
<sequence>MAVYRVERTRDYTVMSNHHLKDPGLSLKAKGLLAIMLSLPDDWNYSTRGLAAICKEGVEAIGNTLKELERAGYVVRRQLRGEHGRVGSVEYTIYEKPQTPPPASGPDAPPPFTGPPDTASPCTGFPDTVKPDAVSPDADVPDTENPAQLNTKKTNPRKKQNTYRPNTHSFCPQPPPGPGSAPAAEGMTEVYEKRDEIRDQIEYGLIADSANREQINELVEIMLEVALSKAPTMKIGRDAEYPTALVQQRFELINSSHIEKVLDGIRENTARVWNTRAYLLAALFNAPATTDNHYTMLVNHDLYGGR</sequence>
<dbReference type="EMBL" id="CP065315">
    <property type="protein sequence ID" value="QQR07324.1"/>
    <property type="molecule type" value="Genomic_DNA"/>
</dbReference>
<protein>
    <submittedName>
        <fullName evidence="3">Helix-turn-helix domain-containing protein</fullName>
    </submittedName>
</protein>
<organism evidence="3 4">
    <name type="scientific">Flavonifractor plautii</name>
    <name type="common">Fusobacterium plautii</name>
    <dbReference type="NCBI Taxonomy" id="292800"/>
    <lineage>
        <taxon>Bacteria</taxon>
        <taxon>Bacillati</taxon>
        <taxon>Bacillota</taxon>
        <taxon>Clostridia</taxon>
        <taxon>Eubacteriales</taxon>
        <taxon>Oscillospiraceae</taxon>
        <taxon>Flavonifractor</taxon>
    </lineage>
</organism>
<feature type="domain" description="DUF6017" evidence="2">
    <location>
        <begin position="173"/>
        <end position="305"/>
    </location>
</feature>
<dbReference type="InterPro" id="IPR046059">
    <property type="entry name" value="DUF6017"/>
</dbReference>